<name>A0A914C1D3_9BILA</name>
<dbReference type="AlphaFoldDB" id="A0A914C1D3"/>
<accession>A0A914C1D3</accession>
<dbReference type="WBParaSite" id="ACRNAN_Path_145.g510.t1">
    <property type="protein sequence ID" value="ACRNAN_Path_145.g510.t1"/>
    <property type="gene ID" value="ACRNAN_Path_145.g510"/>
</dbReference>
<evidence type="ECO:0000313" key="1">
    <source>
        <dbReference type="Proteomes" id="UP000887540"/>
    </source>
</evidence>
<reference evidence="2" key="1">
    <citation type="submission" date="2022-11" db="UniProtKB">
        <authorList>
            <consortium name="WormBaseParasite"/>
        </authorList>
    </citation>
    <scope>IDENTIFICATION</scope>
</reference>
<sequence>MDLLNYETLVKLVELLGSKIKVHILKIKCFERFDNSQTNDQLFKYNYLLSSTTSKLITAEEVEFIITHQQFDYISNNPDCFNFLNSSKLSLTLKKHQIQSSSFNWSLYLNHESVFYQKETLDYGFATVENDFIRTVLKVFKFVGSSQMFKRTIFQLEKNVILEGLRYLNEEFELSQEYEEDNRFMVKKYLVPKRDKKENLGITIKRCLQEDGEDPFIYSNFVIFEAV</sequence>
<protein>
    <submittedName>
        <fullName evidence="2">Uncharacterized protein</fullName>
    </submittedName>
</protein>
<organism evidence="1 2">
    <name type="scientific">Acrobeloides nanus</name>
    <dbReference type="NCBI Taxonomy" id="290746"/>
    <lineage>
        <taxon>Eukaryota</taxon>
        <taxon>Metazoa</taxon>
        <taxon>Ecdysozoa</taxon>
        <taxon>Nematoda</taxon>
        <taxon>Chromadorea</taxon>
        <taxon>Rhabditida</taxon>
        <taxon>Tylenchina</taxon>
        <taxon>Cephalobomorpha</taxon>
        <taxon>Cephaloboidea</taxon>
        <taxon>Cephalobidae</taxon>
        <taxon>Acrobeloides</taxon>
    </lineage>
</organism>
<proteinExistence type="predicted"/>
<dbReference type="Proteomes" id="UP000887540">
    <property type="component" value="Unplaced"/>
</dbReference>
<evidence type="ECO:0000313" key="2">
    <source>
        <dbReference type="WBParaSite" id="ACRNAN_Path_145.g510.t1"/>
    </source>
</evidence>
<keyword evidence="1" id="KW-1185">Reference proteome</keyword>